<sequence length="100" mass="11419">MDPCAPPPTRRKLSCSPTPLSLSICALQKSTRHSCFLRQHLLPAPAVLRLPCTHELHLQWLSTLVLQRCLFCFPRDASRMIVTTLTKLFSVLLCYQSKVW</sequence>
<accession>A0A8R7VI47</accession>
<dbReference type="AlphaFoldDB" id="A0A8R7VI47"/>
<reference evidence="2" key="3">
    <citation type="submission" date="2022-06" db="UniProtKB">
        <authorList>
            <consortium name="EnsemblPlants"/>
        </authorList>
    </citation>
    <scope>IDENTIFICATION</scope>
</reference>
<dbReference type="EnsemblPlants" id="TuG1812S0001468600.01.T05">
    <property type="protein sequence ID" value="TuG1812S0001468600.01.T05"/>
    <property type="gene ID" value="TuG1812S0001468600.01"/>
</dbReference>
<protein>
    <submittedName>
        <fullName evidence="2">Uncharacterized protein</fullName>
    </submittedName>
</protein>
<evidence type="ECO:0000313" key="1">
    <source>
        <dbReference type="EnsemblPlants" id="TuG1812G0600002358.01.T07"/>
    </source>
</evidence>
<dbReference type="Gramene" id="TuG1812G0600002358.01.T07">
    <property type="protein sequence ID" value="TuG1812G0600002358.01.T07"/>
    <property type="gene ID" value="TuG1812G0600002358.01"/>
</dbReference>
<reference evidence="3" key="1">
    <citation type="journal article" date="2013" name="Nature">
        <title>Draft genome of the wheat A-genome progenitor Triticum urartu.</title>
        <authorList>
            <person name="Ling H.Q."/>
            <person name="Zhao S."/>
            <person name="Liu D."/>
            <person name="Wang J."/>
            <person name="Sun H."/>
            <person name="Zhang C."/>
            <person name="Fan H."/>
            <person name="Li D."/>
            <person name="Dong L."/>
            <person name="Tao Y."/>
            <person name="Gao C."/>
            <person name="Wu H."/>
            <person name="Li Y."/>
            <person name="Cui Y."/>
            <person name="Guo X."/>
            <person name="Zheng S."/>
            <person name="Wang B."/>
            <person name="Yu K."/>
            <person name="Liang Q."/>
            <person name="Yang W."/>
            <person name="Lou X."/>
            <person name="Chen J."/>
            <person name="Feng M."/>
            <person name="Jian J."/>
            <person name="Zhang X."/>
            <person name="Luo G."/>
            <person name="Jiang Y."/>
            <person name="Liu J."/>
            <person name="Wang Z."/>
            <person name="Sha Y."/>
            <person name="Zhang B."/>
            <person name="Wu H."/>
            <person name="Tang D."/>
            <person name="Shen Q."/>
            <person name="Xue P."/>
            <person name="Zou S."/>
            <person name="Wang X."/>
            <person name="Liu X."/>
            <person name="Wang F."/>
            <person name="Yang Y."/>
            <person name="An X."/>
            <person name="Dong Z."/>
            <person name="Zhang K."/>
            <person name="Zhang X."/>
            <person name="Luo M.C."/>
            <person name="Dvorak J."/>
            <person name="Tong Y."/>
            <person name="Wang J."/>
            <person name="Yang H."/>
            <person name="Li Z."/>
            <person name="Wang D."/>
            <person name="Zhang A."/>
            <person name="Wang J."/>
        </authorList>
    </citation>
    <scope>NUCLEOTIDE SEQUENCE</scope>
    <source>
        <strain evidence="3">cv. G1812</strain>
    </source>
</reference>
<reference evidence="1" key="2">
    <citation type="submission" date="2018-03" db="EMBL/GenBank/DDBJ databases">
        <title>The Triticum urartu genome reveals the dynamic nature of wheat genome evolution.</title>
        <authorList>
            <person name="Ling H."/>
            <person name="Ma B."/>
            <person name="Shi X."/>
            <person name="Liu H."/>
            <person name="Dong L."/>
            <person name="Sun H."/>
            <person name="Cao Y."/>
            <person name="Gao Q."/>
            <person name="Zheng S."/>
            <person name="Li Y."/>
            <person name="Yu Y."/>
            <person name="Du H."/>
            <person name="Qi M."/>
            <person name="Li Y."/>
            <person name="Yu H."/>
            <person name="Cui Y."/>
            <person name="Wang N."/>
            <person name="Chen C."/>
            <person name="Wu H."/>
            <person name="Zhao Y."/>
            <person name="Zhang J."/>
            <person name="Li Y."/>
            <person name="Zhou W."/>
            <person name="Zhang B."/>
            <person name="Hu W."/>
            <person name="Eijk M."/>
            <person name="Tang J."/>
            <person name="Witsenboer H."/>
            <person name="Zhao S."/>
            <person name="Li Z."/>
            <person name="Zhang A."/>
            <person name="Wang D."/>
            <person name="Liang C."/>
        </authorList>
    </citation>
    <scope>NUCLEOTIDE SEQUENCE [LARGE SCALE GENOMIC DNA]</scope>
    <source>
        <strain evidence="1">cv. G1812</strain>
    </source>
</reference>
<dbReference type="Proteomes" id="UP000015106">
    <property type="component" value="Chromosome 6"/>
</dbReference>
<evidence type="ECO:0000313" key="2">
    <source>
        <dbReference type="EnsemblPlants" id="TuG1812S0001468600.01.T05"/>
    </source>
</evidence>
<proteinExistence type="predicted"/>
<keyword evidence="3" id="KW-1185">Reference proteome</keyword>
<dbReference type="EnsemblPlants" id="TuG1812G0600002358.01.T07">
    <property type="protein sequence ID" value="TuG1812G0600002358.01.T07"/>
    <property type="gene ID" value="TuG1812G0600002358.01"/>
</dbReference>
<organism evidence="2 3">
    <name type="scientific">Triticum urartu</name>
    <name type="common">Red wild einkorn</name>
    <name type="synonym">Crithodium urartu</name>
    <dbReference type="NCBI Taxonomy" id="4572"/>
    <lineage>
        <taxon>Eukaryota</taxon>
        <taxon>Viridiplantae</taxon>
        <taxon>Streptophyta</taxon>
        <taxon>Embryophyta</taxon>
        <taxon>Tracheophyta</taxon>
        <taxon>Spermatophyta</taxon>
        <taxon>Magnoliopsida</taxon>
        <taxon>Liliopsida</taxon>
        <taxon>Poales</taxon>
        <taxon>Poaceae</taxon>
        <taxon>BOP clade</taxon>
        <taxon>Pooideae</taxon>
        <taxon>Triticodae</taxon>
        <taxon>Triticeae</taxon>
        <taxon>Triticinae</taxon>
        <taxon>Triticum</taxon>
    </lineage>
</organism>
<name>A0A8R7VI47_TRIUA</name>
<dbReference type="Gramene" id="TuG1812S0001468600.01.T05">
    <property type="protein sequence ID" value="TuG1812S0001468600.01.T05"/>
    <property type="gene ID" value="TuG1812S0001468600.01"/>
</dbReference>
<evidence type="ECO:0000313" key="3">
    <source>
        <dbReference type="Proteomes" id="UP000015106"/>
    </source>
</evidence>